<keyword evidence="5 9" id="KW-0799">Topoisomerase</keyword>
<evidence type="ECO:0000259" key="12">
    <source>
        <dbReference type="PROSITE" id="PS52040"/>
    </source>
</evidence>
<feature type="domain" description="Topo IIA-type catalytic" evidence="12">
    <location>
        <begin position="32"/>
        <end position="546"/>
    </location>
</feature>
<dbReference type="Proteomes" id="UP000034881">
    <property type="component" value="Unassembled WGS sequence"/>
</dbReference>
<dbReference type="InterPro" id="IPR002205">
    <property type="entry name" value="Topo_IIA_dom_A"/>
</dbReference>
<dbReference type="GO" id="GO:0009330">
    <property type="term" value="C:DNA topoisomerase type II (double strand cut, ATP-hydrolyzing) complex"/>
    <property type="evidence" value="ECO:0007669"/>
    <property type="project" value="TreeGrafter"/>
</dbReference>
<feature type="active site" description="O-(5'-phospho-DNA)-tyrosine intermediate" evidence="9 10">
    <location>
        <position position="120"/>
    </location>
</feature>
<comment type="catalytic activity">
    <reaction evidence="1 9 10">
        <text>ATP-dependent breakage, passage and rejoining of double-stranded DNA.</text>
        <dbReference type="EC" id="5.6.2.2"/>
    </reaction>
</comment>
<evidence type="ECO:0000256" key="8">
    <source>
        <dbReference type="ARBA" id="ARBA00063644"/>
    </source>
</evidence>
<evidence type="ECO:0000256" key="7">
    <source>
        <dbReference type="ARBA" id="ARBA00023235"/>
    </source>
</evidence>
<keyword evidence="6 9" id="KW-0238">DNA-binding</keyword>
<evidence type="ECO:0000313" key="14">
    <source>
        <dbReference type="Proteomes" id="UP000034881"/>
    </source>
</evidence>
<dbReference type="GO" id="GO:0005694">
    <property type="term" value="C:chromosome"/>
    <property type="evidence" value="ECO:0007669"/>
    <property type="project" value="InterPro"/>
</dbReference>
<dbReference type="Gene3D" id="3.30.1360.40">
    <property type="match status" value="1"/>
</dbReference>
<keyword evidence="4 9" id="KW-0067">ATP-binding</keyword>
<comment type="caution">
    <text evidence="13">The sequence shown here is derived from an EMBL/GenBank/DDBJ whole genome shotgun (WGS) entry which is preliminary data.</text>
</comment>
<dbReference type="InterPro" id="IPR050220">
    <property type="entry name" value="Type_II_DNA_Topoisomerases"/>
</dbReference>
<reference evidence="13 14" key="1">
    <citation type="journal article" date="2015" name="Nature">
        <title>rRNA introns, odd ribosomes, and small enigmatic genomes across a large radiation of phyla.</title>
        <authorList>
            <person name="Brown C.T."/>
            <person name="Hug L.A."/>
            <person name="Thomas B.C."/>
            <person name="Sharon I."/>
            <person name="Castelle C.J."/>
            <person name="Singh A."/>
            <person name="Wilkins M.J."/>
            <person name="Williams K.H."/>
            <person name="Banfield J.F."/>
        </authorList>
    </citation>
    <scope>NUCLEOTIDE SEQUENCE [LARGE SCALE GENOMIC DNA]</scope>
</reference>
<dbReference type="Gene3D" id="2.120.10.90">
    <property type="entry name" value="DNA gyrase/topoisomerase IV, subunit A, C-terminal"/>
    <property type="match status" value="1"/>
</dbReference>
<evidence type="ECO:0000256" key="10">
    <source>
        <dbReference type="PROSITE-ProRule" id="PRU01384"/>
    </source>
</evidence>
<comment type="subunit">
    <text evidence="8">Heterotetramer composed of ParC and ParE.</text>
</comment>
<evidence type="ECO:0000256" key="6">
    <source>
        <dbReference type="ARBA" id="ARBA00023125"/>
    </source>
</evidence>
<sequence>MNIGKIQLIPIIDEMKKSYLDYAMSVIVSRALPDVRDGLKPVQRRIIYAMHQQGLHHTSRFQKSAAVVGEVLKNFHPHGDAPVYEAMVRMAQNFSMRYMLVDGQGNFGSIDGDSPAAMRYTEARLSAISEELLRDINKNTVEFIDNYSGTTQEPVLLPSVIPNLLLNGASGIAVGMATQIPPHNLGEVCDALVYMIEHPEKESSVVSRQSSENSESLTADSGATPAPPDRGEPKASEAILKTDSFHSTTTVEDLVQFVKGPDFPTGASIYDQTEILAAYGTGKGRIVMRAKAEIDETAAGKMQIIVSELPYQVNKATLIAKIADLVKDKKLEGVADLRDESDRKQMVRIVFDLKRDAKPQSLLNNLYKHTAMQSVFNVNLVALSDGVPHLLTLKHILEEFIRHRQVVVRRRSEFELSEAKAREHILEGLKIAVDNIDAVIEIIKKSKDADTAKQNLMEKFKLTEIQSVAILDMQLRRLAALERQKIDDELKMVRETITYLEDLLAHPEKILKVIKDELIRIKEKYADERRTRVYKQKVGEFSEEDLVPNEVTIATITEGGYIKRQSPHSFRTQGRGGKGVMGISTKETDAVSHIFYTQTHDNILFFTDKGRVFQIKVWEIPETQRTAKGQAVVNLINVEQGEKITAVLTTRQKGESAKYFFMCTKKGTVKKTSLEEYANIRKNGLTAIKLDSGDELGWVAATGGKDDLIIVSKDGKSIRFTEAQVKPTHRDTSGVRGIRLTGKDEVVSLNTVQSDEETLLVIMENGLGKKTKFSAWSRQGRGGQGVKAAQVTAKTGPIVTAQALNENMDTLVMTSTKGQLIKMNLAEVPTLQRQTQGVILMRVRPGEKVAAATVVSSKETT</sequence>
<dbReference type="CDD" id="cd00187">
    <property type="entry name" value="TOP4c"/>
    <property type="match status" value="1"/>
</dbReference>
<dbReference type="SUPFAM" id="SSF56719">
    <property type="entry name" value="Type II DNA topoisomerase"/>
    <property type="match status" value="1"/>
</dbReference>
<keyword evidence="7 9" id="KW-0413">Isomerase</keyword>
<dbReference type="InterPro" id="IPR013757">
    <property type="entry name" value="Topo_IIA_A_a_sf"/>
</dbReference>
<gene>
    <name evidence="9" type="primary">gyrA</name>
    <name evidence="13" type="ORF">UT77_C0014G0006</name>
</gene>
<dbReference type="Gene3D" id="1.10.268.10">
    <property type="entry name" value="Topoisomerase, domain 3"/>
    <property type="match status" value="1"/>
</dbReference>
<name>A0A0G0QLK3_9BACT</name>
<dbReference type="EMBL" id="LBYB01000014">
    <property type="protein sequence ID" value="KKR41309.1"/>
    <property type="molecule type" value="Genomic_DNA"/>
</dbReference>
<dbReference type="Pfam" id="PF03989">
    <property type="entry name" value="DNA_gyraseA_C"/>
    <property type="match status" value="6"/>
</dbReference>
<evidence type="ECO:0000313" key="13">
    <source>
        <dbReference type="EMBL" id="KKR41309.1"/>
    </source>
</evidence>
<dbReference type="GO" id="GO:0003677">
    <property type="term" value="F:DNA binding"/>
    <property type="evidence" value="ECO:0007669"/>
    <property type="project" value="UniProtKB-UniRule"/>
</dbReference>
<dbReference type="EC" id="5.6.2.2" evidence="9"/>
<dbReference type="InterPro" id="IPR006691">
    <property type="entry name" value="GyrA/parC_rep"/>
</dbReference>
<dbReference type="PANTHER" id="PTHR43493">
    <property type="entry name" value="DNA GYRASE/TOPOISOMERASE SUBUNIT A"/>
    <property type="match status" value="1"/>
</dbReference>
<dbReference type="Pfam" id="PF00521">
    <property type="entry name" value="DNA_topoisoIV"/>
    <property type="match status" value="2"/>
</dbReference>
<comment type="function">
    <text evidence="9">A type II topoisomerase that negatively supercoils closed circular double-stranded (ds) DNA in an ATP-dependent manner to modulate DNA topology and maintain chromosomes in an underwound state. Negative supercoiling favors strand separation, and DNA replication, transcription, recombination and repair, all of which involve strand separation. Also able to catalyze the interconversion of other topological isomers of dsDNA rings, including catenanes and knotted rings. Type II topoisomerases break and join 2 DNA strands simultaneously in an ATP-dependent manner.</text>
</comment>
<accession>A0A0G0QLK3</accession>
<dbReference type="GO" id="GO:0006265">
    <property type="term" value="P:DNA topological change"/>
    <property type="evidence" value="ECO:0007669"/>
    <property type="project" value="UniProtKB-UniRule"/>
</dbReference>
<feature type="short sequence motif" description="GyrA-box" evidence="9">
    <location>
        <begin position="573"/>
        <end position="579"/>
    </location>
</feature>
<evidence type="ECO:0000256" key="5">
    <source>
        <dbReference type="ARBA" id="ARBA00023029"/>
    </source>
</evidence>
<dbReference type="PATRIC" id="fig|1618431.3.peg.1224"/>
<dbReference type="PANTHER" id="PTHR43493:SF5">
    <property type="entry name" value="DNA GYRASE SUBUNIT A, CHLOROPLASTIC_MITOCHONDRIAL"/>
    <property type="match status" value="1"/>
</dbReference>
<keyword evidence="3 9" id="KW-0547">Nucleotide-binding</keyword>
<dbReference type="GO" id="GO:0005524">
    <property type="term" value="F:ATP binding"/>
    <property type="evidence" value="ECO:0007669"/>
    <property type="project" value="UniProtKB-UniRule"/>
</dbReference>
<dbReference type="InterPro" id="IPR035516">
    <property type="entry name" value="Gyrase/topoIV_suA_C"/>
</dbReference>
<comment type="miscellaneous">
    <text evidence="9">Few gyrases are as efficient as E.coli at forming negative supercoils. Not all organisms have 2 type II topoisomerases; in organisms with a single type II topoisomerase this enzyme also has to decatenate newly replicated chromosomes.</text>
</comment>
<evidence type="ECO:0000256" key="1">
    <source>
        <dbReference type="ARBA" id="ARBA00000185"/>
    </source>
</evidence>
<dbReference type="HAMAP" id="MF_01897">
    <property type="entry name" value="GyrA"/>
    <property type="match status" value="1"/>
</dbReference>
<comment type="subcellular location">
    <subcellularLocation>
        <location evidence="9">Cytoplasm</location>
    </subcellularLocation>
</comment>
<dbReference type="InterPro" id="IPR013758">
    <property type="entry name" value="Topo_IIA_A/C_ab"/>
</dbReference>
<dbReference type="GO" id="GO:0005737">
    <property type="term" value="C:cytoplasm"/>
    <property type="evidence" value="ECO:0007669"/>
    <property type="project" value="UniProtKB-SubCell"/>
</dbReference>
<dbReference type="FunFam" id="2.120.10.90:FF:000005">
    <property type="entry name" value="DNA topoisomerase 4 subunit A"/>
    <property type="match status" value="1"/>
</dbReference>
<organism evidence="13 14">
    <name type="scientific">Candidatus Daviesbacteria bacterium GW2011_GWC2_40_12</name>
    <dbReference type="NCBI Taxonomy" id="1618431"/>
    <lineage>
        <taxon>Bacteria</taxon>
        <taxon>Candidatus Daviesiibacteriota</taxon>
    </lineage>
</organism>
<evidence type="ECO:0000256" key="3">
    <source>
        <dbReference type="ARBA" id="ARBA00022741"/>
    </source>
</evidence>
<comment type="similarity">
    <text evidence="2 9">Belongs to the type II topoisomerase GyrA/ParC subunit family.</text>
</comment>
<feature type="compositionally biased region" description="Low complexity" evidence="11">
    <location>
        <begin position="204"/>
        <end position="216"/>
    </location>
</feature>
<dbReference type="FunFam" id="1.10.268.10:FF:000001">
    <property type="entry name" value="DNA gyrase subunit A"/>
    <property type="match status" value="1"/>
</dbReference>
<dbReference type="AlphaFoldDB" id="A0A0G0QLK3"/>
<dbReference type="Gene3D" id="3.90.199.10">
    <property type="entry name" value="Topoisomerase II, domain 5"/>
    <property type="match status" value="2"/>
</dbReference>
<dbReference type="PROSITE" id="PS52040">
    <property type="entry name" value="TOPO_IIA"/>
    <property type="match status" value="1"/>
</dbReference>
<dbReference type="SUPFAM" id="SSF101904">
    <property type="entry name" value="GyrA/ParC C-terminal domain-like"/>
    <property type="match status" value="1"/>
</dbReference>
<proteinExistence type="inferred from homology"/>
<evidence type="ECO:0000256" key="9">
    <source>
        <dbReference type="HAMAP-Rule" id="MF_01897"/>
    </source>
</evidence>
<dbReference type="SMART" id="SM00434">
    <property type="entry name" value="TOP4c"/>
    <property type="match status" value="1"/>
</dbReference>
<keyword evidence="9" id="KW-0963">Cytoplasm</keyword>
<evidence type="ECO:0000256" key="11">
    <source>
        <dbReference type="SAM" id="MobiDB-lite"/>
    </source>
</evidence>
<dbReference type="GO" id="GO:0006261">
    <property type="term" value="P:DNA-templated DNA replication"/>
    <property type="evidence" value="ECO:0007669"/>
    <property type="project" value="UniProtKB-UniRule"/>
</dbReference>
<evidence type="ECO:0000256" key="4">
    <source>
        <dbReference type="ARBA" id="ARBA00022840"/>
    </source>
</evidence>
<dbReference type="GO" id="GO:0034335">
    <property type="term" value="F:DNA negative supercoiling activity"/>
    <property type="evidence" value="ECO:0007669"/>
    <property type="project" value="UniProtKB-ARBA"/>
</dbReference>
<feature type="region of interest" description="Disordered" evidence="11">
    <location>
        <begin position="203"/>
        <end position="234"/>
    </location>
</feature>
<evidence type="ECO:0000256" key="2">
    <source>
        <dbReference type="ARBA" id="ARBA00008263"/>
    </source>
</evidence>
<dbReference type="InterPro" id="IPR005743">
    <property type="entry name" value="GyrA"/>
</dbReference>
<dbReference type="InterPro" id="IPR013760">
    <property type="entry name" value="Topo_IIA-like_dom_sf"/>
</dbReference>
<comment type="subunit">
    <text evidence="9">Heterotetramer, composed of two GyrA and two GyrB chains. In the heterotetramer, GyrA contains the active site tyrosine that forms a transient covalent intermediate with DNA, while GyrB binds cofactors and catalyzes ATP hydrolysis.</text>
</comment>
<protein>
    <recommendedName>
        <fullName evidence="9">DNA gyrase subunit A</fullName>
        <ecNumber evidence="9">5.6.2.2</ecNumber>
    </recommendedName>
</protein>
<dbReference type="FunFam" id="3.30.1360.40:FF:000002">
    <property type="entry name" value="DNA gyrase subunit A"/>
    <property type="match status" value="1"/>
</dbReference>